<dbReference type="InterPro" id="IPR029063">
    <property type="entry name" value="SAM-dependent_MTases_sf"/>
</dbReference>
<dbReference type="GO" id="GO:0032259">
    <property type="term" value="P:methylation"/>
    <property type="evidence" value="ECO:0007669"/>
    <property type="project" value="UniProtKB-KW"/>
</dbReference>
<dbReference type="CDD" id="cd02440">
    <property type="entry name" value="AdoMet_MTases"/>
    <property type="match status" value="1"/>
</dbReference>
<sequence>MSLNNNLEEYQDPDLYDFENEAFLEDFSMIEEFAKQVNGPVIELACGTGRIALRLAEQGIETVGVDLHEKMLSKAKEKANAKEIDVRLVTQDCTKLDLDIKSSFVFMVGNSFQHFLSNQEQDDLLSSVYRHLKKGGLFLFGTRFPSKEELMQSEQEEYWRSYHDTAGQKVDVYTVSQYDDLAQIQTYKTIRRSKENEEITHIQLRYVYPKEMERLLTSHGFTIVHQYGRWDKTPLTNQSQSMIYICKKEKDE</sequence>
<dbReference type="GO" id="GO:0008168">
    <property type="term" value="F:methyltransferase activity"/>
    <property type="evidence" value="ECO:0007669"/>
    <property type="project" value="UniProtKB-KW"/>
</dbReference>
<dbReference type="RefSeq" id="WP_275116766.1">
    <property type="nucleotide sequence ID" value="NZ_JAOTPO010000001.1"/>
</dbReference>
<dbReference type="PANTHER" id="PTHR43861">
    <property type="entry name" value="TRANS-ACONITATE 2-METHYLTRANSFERASE-RELATED"/>
    <property type="match status" value="1"/>
</dbReference>
<dbReference type="Gene3D" id="3.40.50.150">
    <property type="entry name" value="Vaccinia Virus protein VP39"/>
    <property type="match status" value="1"/>
</dbReference>
<accession>A0ABT5V9L1</accession>
<keyword evidence="1 4" id="KW-0489">Methyltransferase</keyword>
<evidence type="ECO:0000313" key="4">
    <source>
        <dbReference type="EMBL" id="MDE5412146.1"/>
    </source>
</evidence>
<feature type="domain" description="Methyltransferase" evidence="3">
    <location>
        <begin position="41"/>
        <end position="136"/>
    </location>
</feature>
<protein>
    <submittedName>
        <fullName evidence="4">Methyltransferase domain-containing protein</fullName>
    </submittedName>
</protein>
<gene>
    <name evidence="4" type="ORF">N7Z68_01940</name>
</gene>
<keyword evidence="2" id="KW-0808">Transferase</keyword>
<dbReference type="Proteomes" id="UP001148125">
    <property type="component" value="Unassembled WGS sequence"/>
</dbReference>
<evidence type="ECO:0000256" key="1">
    <source>
        <dbReference type="ARBA" id="ARBA00022603"/>
    </source>
</evidence>
<dbReference type="Pfam" id="PF13649">
    <property type="entry name" value="Methyltransf_25"/>
    <property type="match status" value="1"/>
</dbReference>
<organism evidence="4 5">
    <name type="scientific">Alkalihalobacterium chitinilyticum</name>
    <dbReference type="NCBI Taxonomy" id="2980103"/>
    <lineage>
        <taxon>Bacteria</taxon>
        <taxon>Bacillati</taxon>
        <taxon>Bacillota</taxon>
        <taxon>Bacilli</taxon>
        <taxon>Bacillales</taxon>
        <taxon>Bacillaceae</taxon>
        <taxon>Alkalihalobacterium</taxon>
    </lineage>
</organism>
<dbReference type="EMBL" id="JAOTPO010000001">
    <property type="protein sequence ID" value="MDE5412146.1"/>
    <property type="molecule type" value="Genomic_DNA"/>
</dbReference>
<dbReference type="Gene3D" id="2.20.25.110">
    <property type="entry name" value="S-adenosyl-L-methionine-dependent methyltransferases"/>
    <property type="match status" value="1"/>
</dbReference>
<evidence type="ECO:0000259" key="3">
    <source>
        <dbReference type="Pfam" id="PF13649"/>
    </source>
</evidence>
<name>A0ABT5V9L1_9BACI</name>
<dbReference type="SUPFAM" id="SSF53335">
    <property type="entry name" value="S-adenosyl-L-methionine-dependent methyltransferases"/>
    <property type="match status" value="1"/>
</dbReference>
<proteinExistence type="predicted"/>
<evidence type="ECO:0000313" key="5">
    <source>
        <dbReference type="Proteomes" id="UP001148125"/>
    </source>
</evidence>
<dbReference type="PANTHER" id="PTHR43861:SF1">
    <property type="entry name" value="TRANS-ACONITATE 2-METHYLTRANSFERASE"/>
    <property type="match status" value="1"/>
</dbReference>
<keyword evidence="5" id="KW-1185">Reference proteome</keyword>
<dbReference type="InterPro" id="IPR041698">
    <property type="entry name" value="Methyltransf_25"/>
</dbReference>
<evidence type="ECO:0000256" key="2">
    <source>
        <dbReference type="ARBA" id="ARBA00022679"/>
    </source>
</evidence>
<reference evidence="4" key="1">
    <citation type="submission" date="2024-05" db="EMBL/GenBank/DDBJ databases">
        <title>Alkalihalobacillus sp. strain MEB203 novel alkaliphilic bacterium from Lonar Lake, India.</title>
        <authorList>
            <person name="Joshi A."/>
            <person name="Thite S."/>
            <person name="Mengade P."/>
        </authorList>
    </citation>
    <scope>NUCLEOTIDE SEQUENCE</scope>
    <source>
        <strain evidence="4">MEB 203</strain>
    </source>
</reference>
<comment type="caution">
    <text evidence="4">The sequence shown here is derived from an EMBL/GenBank/DDBJ whole genome shotgun (WGS) entry which is preliminary data.</text>
</comment>